<keyword evidence="1" id="KW-1133">Transmembrane helix</keyword>
<feature type="transmembrane region" description="Helical" evidence="1">
    <location>
        <begin position="106"/>
        <end position="125"/>
    </location>
</feature>
<feature type="domain" description="VanZ-like" evidence="2">
    <location>
        <begin position="73"/>
        <end position="181"/>
    </location>
</feature>
<dbReference type="Pfam" id="PF04892">
    <property type="entry name" value="VanZ"/>
    <property type="match status" value="1"/>
</dbReference>
<keyword evidence="1" id="KW-0472">Membrane</keyword>
<evidence type="ECO:0000313" key="3">
    <source>
        <dbReference type="EMBL" id="MBF8186570.1"/>
    </source>
</evidence>
<dbReference type="Proteomes" id="UP000605361">
    <property type="component" value="Unassembled WGS sequence"/>
</dbReference>
<feature type="transmembrane region" description="Helical" evidence="1">
    <location>
        <begin position="167"/>
        <end position="185"/>
    </location>
</feature>
<dbReference type="RefSeq" id="WP_195895540.1">
    <property type="nucleotide sequence ID" value="NZ_JADOGI010000029.1"/>
</dbReference>
<dbReference type="EMBL" id="JADOGI010000029">
    <property type="protein sequence ID" value="MBF8186570.1"/>
    <property type="molecule type" value="Genomic_DNA"/>
</dbReference>
<feature type="transmembrane region" description="Helical" evidence="1">
    <location>
        <begin position="22"/>
        <end position="45"/>
    </location>
</feature>
<sequence length="195" mass="20979">MDIFRYPLIDRHDGRVARTWELWGNVVIAGTFALPLALLAILLLSRHRARAGHPAPLRVSIADVGIVVGTAPWIWMILTPSSGRTGVGLVPFTDLADLVNAPWEAVSVQVGGNLLVFAALGALLPVRSRAMSSTARVAALAAAFSVLVELLQYALRLGRFSSVDDVLLNTAGAVIFALITRRWWADRIPAGTVPR</sequence>
<evidence type="ECO:0000256" key="1">
    <source>
        <dbReference type="SAM" id="Phobius"/>
    </source>
</evidence>
<evidence type="ECO:0000259" key="2">
    <source>
        <dbReference type="Pfam" id="PF04892"/>
    </source>
</evidence>
<keyword evidence="4" id="KW-1185">Reference proteome</keyword>
<protein>
    <submittedName>
        <fullName evidence="3">VanZ family protein</fullName>
    </submittedName>
</protein>
<comment type="caution">
    <text evidence="3">The sequence shown here is derived from an EMBL/GenBank/DDBJ whole genome shotgun (WGS) entry which is preliminary data.</text>
</comment>
<keyword evidence="1" id="KW-0812">Transmembrane</keyword>
<dbReference type="PANTHER" id="PTHR36834">
    <property type="entry name" value="MEMBRANE PROTEIN-RELATED"/>
    <property type="match status" value="1"/>
</dbReference>
<accession>A0A931A7R2</accession>
<feature type="transmembrane region" description="Helical" evidence="1">
    <location>
        <begin position="137"/>
        <end position="155"/>
    </location>
</feature>
<organism evidence="3 4">
    <name type="scientific">Nonomuraea cypriaca</name>
    <dbReference type="NCBI Taxonomy" id="1187855"/>
    <lineage>
        <taxon>Bacteria</taxon>
        <taxon>Bacillati</taxon>
        <taxon>Actinomycetota</taxon>
        <taxon>Actinomycetes</taxon>
        <taxon>Streptosporangiales</taxon>
        <taxon>Streptosporangiaceae</taxon>
        <taxon>Nonomuraea</taxon>
    </lineage>
</organism>
<reference evidence="3" key="1">
    <citation type="submission" date="2020-11" db="EMBL/GenBank/DDBJ databases">
        <title>Whole-genome analyses of Nonomuraea sp. K274.</title>
        <authorList>
            <person name="Veyisoglu A."/>
        </authorList>
    </citation>
    <scope>NUCLEOTIDE SEQUENCE</scope>
    <source>
        <strain evidence="3">K274</strain>
    </source>
</reference>
<feature type="transmembrane region" description="Helical" evidence="1">
    <location>
        <begin position="57"/>
        <end position="78"/>
    </location>
</feature>
<dbReference type="PANTHER" id="PTHR36834:SF1">
    <property type="entry name" value="INTEGRAL MEMBRANE PROTEIN"/>
    <property type="match status" value="1"/>
</dbReference>
<evidence type="ECO:0000313" key="4">
    <source>
        <dbReference type="Proteomes" id="UP000605361"/>
    </source>
</evidence>
<name>A0A931A7R2_9ACTN</name>
<gene>
    <name evidence="3" type="ORF">ITP53_12615</name>
</gene>
<dbReference type="InterPro" id="IPR006976">
    <property type="entry name" value="VanZ-like"/>
</dbReference>
<dbReference type="AlphaFoldDB" id="A0A931A7R2"/>
<dbReference type="InterPro" id="IPR053150">
    <property type="entry name" value="Teicoplanin_resist-assoc"/>
</dbReference>
<proteinExistence type="predicted"/>